<dbReference type="SUPFAM" id="SSF49842">
    <property type="entry name" value="TNF-like"/>
    <property type="match status" value="1"/>
</dbReference>
<evidence type="ECO:0000256" key="1">
    <source>
        <dbReference type="SAM" id="Coils"/>
    </source>
</evidence>
<feature type="domain" description="C1q" evidence="2">
    <location>
        <begin position="269"/>
        <end position="350"/>
    </location>
</feature>
<dbReference type="Proteomes" id="UP000596742">
    <property type="component" value="Unassembled WGS sequence"/>
</dbReference>
<keyword evidence="1" id="KW-0175">Coiled coil</keyword>
<evidence type="ECO:0000313" key="3">
    <source>
        <dbReference type="EMBL" id="VDH98582.1"/>
    </source>
</evidence>
<accession>A0A8B6C2D0</accession>
<organism evidence="3 4">
    <name type="scientific">Mytilus galloprovincialis</name>
    <name type="common">Mediterranean mussel</name>
    <dbReference type="NCBI Taxonomy" id="29158"/>
    <lineage>
        <taxon>Eukaryota</taxon>
        <taxon>Metazoa</taxon>
        <taxon>Spiralia</taxon>
        <taxon>Lophotrochozoa</taxon>
        <taxon>Mollusca</taxon>
        <taxon>Bivalvia</taxon>
        <taxon>Autobranchia</taxon>
        <taxon>Pteriomorphia</taxon>
        <taxon>Mytilida</taxon>
        <taxon>Mytiloidea</taxon>
        <taxon>Mytilidae</taxon>
        <taxon>Mytilinae</taxon>
        <taxon>Mytilus</taxon>
    </lineage>
</organism>
<dbReference type="InterPro" id="IPR008983">
    <property type="entry name" value="Tumour_necrosis_fac-like_dom"/>
</dbReference>
<dbReference type="InterPro" id="IPR001073">
    <property type="entry name" value="C1q_dom"/>
</dbReference>
<dbReference type="EMBL" id="UYJE01001024">
    <property type="protein sequence ID" value="VDH98582.1"/>
    <property type="molecule type" value="Genomic_DNA"/>
</dbReference>
<name>A0A8B6C2D0_MYTGA</name>
<evidence type="ECO:0000313" key="4">
    <source>
        <dbReference type="Proteomes" id="UP000596742"/>
    </source>
</evidence>
<dbReference type="OrthoDB" id="49395at2759"/>
<proteinExistence type="predicted"/>
<protein>
    <recommendedName>
        <fullName evidence="2">C1q domain-containing protein</fullName>
    </recommendedName>
</protein>
<dbReference type="Gene3D" id="2.60.120.40">
    <property type="match status" value="1"/>
</dbReference>
<dbReference type="Pfam" id="PF00386">
    <property type="entry name" value="C1q"/>
    <property type="match status" value="1"/>
</dbReference>
<evidence type="ECO:0000259" key="2">
    <source>
        <dbReference type="Pfam" id="PF00386"/>
    </source>
</evidence>
<keyword evidence="4" id="KW-1185">Reference proteome</keyword>
<sequence length="363" mass="41267">MAPLMAIVDTTNISSHIVRSIEKPLREMINATIEYKVNEKLKEDIVSIKILGNVNNKFDALQQKMDEHIGDNRNQLTGVKQNFATLEKEMEERIKQDIVSLRKEIEERVAREIRDKLNNLTRTVCIENKDLDEKLTKLINNVDVMQSDLKETIVSVDNNVTNLASQLKNHLTSLEGFRSNLQELTVNTSTIQNATGKLKTTTDIDKGMLKVHASKLKDINATVMDINLRVSLFGCVEHTYTLTSPSTIKFPNIKTSEGITVQRLTSFELNGEFVCDVPGLYHIYVEIQSYDKYGFVKISKNNIELMLSYRYTYITGVLKFTYSNAAFVLTKLQEGDTIDIKPGEKIMHINGQNYSHITIVKVT</sequence>
<gene>
    <name evidence="3" type="ORF">MGAL_10B039832</name>
</gene>
<reference evidence="3" key="1">
    <citation type="submission" date="2018-11" db="EMBL/GenBank/DDBJ databases">
        <authorList>
            <person name="Alioto T."/>
            <person name="Alioto T."/>
        </authorList>
    </citation>
    <scope>NUCLEOTIDE SEQUENCE</scope>
</reference>
<dbReference type="AlphaFoldDB" id="A0A8B6C2D0"/>
<feature type="coiled-coil region" evidence="1">
    <location>
        <begin position="103"/>
        <end position="148"/>
    </location>
</feature>
<comment type="caution">
    <text evidence="3">The sequence shown here is derived from an EMBL/GenBank/DDBJ whole genome shotgun (WGS) entry which is preliminary data.</text>
</comment>